<evidence type="ECO:0000313" key="8">
    <source>
        <dbReference type="Proteomes" id="UP000000939"/>
    </source>
</evidence>
<evidence type="ECO:0000256" key="2">
    <source>
        <dbReference type="ARBA" id="ARBA00022500"/>
    </source>
</evidence>
<dbReference type="Gene3D" id="3.40.50.2300">
    <property type="match status" value="1"/>
</dbReference>
<keyword evidence="3 5" id="KW-0597">Phosphoprotein</keyword>
<protein>
    <submittedName>
        <fullName evidence="7">Response regulator receiver protein</fullName>
    </submittedName>
</protein>
<dbReference type="EMBL" id="CP001999">
    <property type="protein sequence ID" value="ADG94092.1"/>
    <property type="molecule type" value="Genomic_DNA"/>
</dbReference>
<dbReference type="HOGENOM" id="CLU_000445_69_8_7"/>
<dbReference type="RefSeq" id="WP_013136237.1">
    <property type="nucleotide sequence ID" value="NC_014166.1"/>
</dbReference>
<keyword evidence="2" id="KW-0145">Chemotaxis</keyword>
<sequence>MNDKIYNIAIVDDTKEIIEMLSKSLSRSDKYKVSTYSNPLTAINNIDSKTDVVFLDIVMPQMDGLEALEKIVEKNPDIKVIMMTASSTLDRVLKAHKYGATHYIMKPFDSMDAIMKKLELVISL</sequence>
<proteinExistence type="predicted"/>
<feature type="modified residue" description="4-aspartylphosphate" evidence="5">
    <location>
        <position position="56"/>
    </location>
</feature>
<evidence type="ECO:0000259" key="6">
    <source>
        <dbReference type="PROSITE" id="PS50110"/>
    </source>
</evidence>
<gene>
    <name evidence="7" type="ordered locus">Arnit_2442</name>
</gene>
<dbReference type="GO" id="GO:0097588">
    <property type="term" value="P:archaeal or bacterial-type flagellum-dependent cell motility"/>
    <property type="evidence" value="ECO:0007669"/>
    <property type="project" value="UniProtKB-KW"/>
</dbReference>
<dbReference type="SMART" id="SM00448">
    <property type="entry name" value="REC"/>
    <property type="match status" value="1"/>
</dbReference>
<dbReference type="STRING" id="572480.Arnit_2442"/>
<feature type="domain" description="Response regulatory" evidence="6">
    <location>
        <begin position="7"/>
        <end position="121"/>
    </location>
</feature>
<organism evidence="7 8">
    <name type="scientific">Arcobacter nitrofigilis (strain ATCC 33309 / DSM 7299 / CCUG 15893 / LMG 7604 / NCTC 12251 / CI)</name>
    <name type="common">Campylobacter nitrofigilis</name>
    <dbReference type="NCBI Taxonomy" id="572480"/>
    <lineage>
        <taxon>Bacteria</taxon>
        <taxon>Pseudomonadati</taxon>
        <taxon>Campylobacterota</taxon>
        <taxon>Epsilonproteobacteria</taxon>
        <taxon>Campylobacterales</taxon>
        <taxon>Arcobacteraceae</taxon>
        <taxon>Arcobacter</taxon>
    </lineage>
</organism>
<comment type="cofactor">
    <cofactor evidence="1">
        <name>Mg(2+)</name>
        <dbReference type="ChEBI" id="CHEBI:18420"/>
    </cofactor>
</comment>
<reference evidence="7 8" key="1">
    <citation type="journal article" date="2010" name="Stand. Genomic Sci.">
        <title>Complete genome sequence of Arcobacter nitrofigilis type strain (CI).</title>
        <authorList>
            <person name="Pati A."/>
            <person name="Gronow S."/>
            <person name="Lapidus A."/>
            <person name="Copeland A."/>
            <person name="Glavina Del Rio T."/>
            <person name="Nolan M."/>
            <person name="Lucas S."/>
            <person name="Tice H."/>
            <person name="Cheng J.F."/>
            <person name="Han C."/>
            <person name="Chertkov O."/>
            <person name="Bruce D."/>
            <person name="Tapia R."/>
            <person name="Goodwin L."/>
            <person name="Pitluck S."/>
            <person name="Liolios K."/>
            <person name="Ivanova N."/>
            <person name="Mavromatis K."/>
            <person name="Chen A."/>
            <person name="Palaniappan K."/>
            <person name="Land M."/>
            <person name="Hauser L."/>
            <person name="Chang Y.J."/>
            <person name="Jeffries C.D."/>
            <person name="Detter J.C."/>
            <person name="Rohde M."/>
            <person name="Goker M."/>
            <person name="Bristow J."/>
            <person name="Eisen J.A."/>
            <person name="Markowitz V."/>
            <person name="Hugenholtz P."/>
            <person name="Klenk H.P."/>
            <person name="Kyrpides N.C."/>
        </authorList>
    </citation>
    <scope>NUCLEOTIDE SEQUENCE [LARGE SCALE GENOMIC DNA]</scope>
    <source>
        <strain evidence="8">ATCC 33309 / DSM 7299 / CCUG 15893 / LMG 7604 / NCTC 12251 / CI</strain>
    </source>
</reference>
<dbReference type="AlphaFoldDB" id="D5V1D0"/>
<dbReference type="PANTHER" id="PTHR44591:SF3">
    <property type="entry name" value="RESPONSE REGULATORY DOMAIN-CONTAINING PROTEIN"/>
    <property type="match status" value="1"/>
</dbReference>
<dbReference type="eggNOG" id="COG2204">
    <property type="taxonomic scope" value="Bacteria"/>
</dbReference>
<dbReference type="SUPFAM" id="SSF52172">
    <property type="entry name" value="CheY-like"/>
    <property type="match status" value="1"/>
</dbReference>
<dbReference type="GO" id="GO:0006935">
    <property type="term" value="P:chemotaxis"/>
    <property type="evidence" value="ECO:0007669"/>
    <property type="project" value="UniProtKB-KW"/>
</dbReference>
<dbReference type="InterPro" id="IPR001789">
    <property type="entry name" value="Sig_transdc_resp-reg_receiver"/>
</dbReference>
<dbReference type="PANTHER" id="PTHR44591">
    <property type="entry name" value="STRESS RESPONSE REGULATOR PROTEIN 1"/>
    <property type="match status" value="1"/>
</dbReference>
<evidence type="ECO:0000256" key="3">
    <source>
        <dbReference type="ARBA" id="ARBA00022553"/>
    </source>
</evidence>
<evidence type="ECO:0000256" key="5">
    <source>
        <dbReference type="PROSITE-ProRule" id="PRU00169"/>
    </source>
</evidence>
<dbReference type="InterPro" id="IPR050595">
    <property type="entry name" value="Bact_response_regulator"/>
</dbReference>
<evidence type="ECO:0000256" key="4">
    <source>
        <dbReference type="ARBA" id="ARBA00022779"/>
    </source>
</evidence>
<dbReference type="GO" id="GO:0000160">
    <property type="term" value="P:phosphorelay signal transduction system"/>
    <property type="evidence" value="ECO:0007669"/>
    <property type="project" value="InterPro"/>
</dbReference>
<evidence type="ECO:0000313" key="7">
    <source>
        <dbReference type="EMBL" id="ADG94092.1"/>
    </source>
</evidence>
<dbReference type="PROSITE" id="PS50110">
    <property type="entry name" value="RESPONSE_REGULATORY"/>
    <property type="match status" value="1"/>
</dbReference>
<name>D5V1D0_ARCNC</name>
<keyword evidence="4" id="KW-0283">Flagellar rotation</keyword>
<keyword evidence="8" id="KW-1185">Reference proteome</keyword>
<evidence type="ECO:0000256" key="1">
    <source>
        <dbReference type="ARBA" id="ARBA00001946"/>
    </source>
</evidence>
<dbReference type="InterPro" id="IPR011006">
    <property type="entry name" value="CheY-like_superfamily"/>
</dbReference>
<dbReference type="Pfam" id="PF00072">
    <property type="entry name" value="Response_reg"/>
    <property type="match status" value="1"/>
</dbReference>
<dbReference type="Proteomes" id="UP000000939">
    <property type="component" value="Chromosome"/>
</dbReference>
<accession>D5V1D0</accession>
<dbReference type="KEGG" id="ant:Arnit_2442"/>
<dbReference type="OrthoDB" id="9800029at2"/>